<evidence type="ECO:0000313" key="5">
    <source>
        <dbReference type="Proteomes" id="UP000663829"/>
    </source>
</evidence>
<dbReference type="PANTHER" id="PTHR46190:SF1">
    <property type="entry name" value="SI:CH211-201H21.5"/>
    <property type="match status" value="1"/>
</dbReference>
<keyword evidence="5" id="KW-1185">Reference proteome</keyword>
<dbReference type="InterPro" id="IPR001910">
    <property type="entry name" value="Inosine/uridine_hydrolase_dom"/>
</dbReference>
<dbReference type="AlphaFoldDB" id="A0A815REX0"/>
<dbReference type="GO" id="GO:0016799">
    <property type="term" value="F:hydrolase activity, hydrolyzing N-glycosyl compounds"/>
    <property type="evidence" value="ECO:0007669"/>
    <property type="project" value="InterPro"/>
</dbReference>
<dbReference type="Proteomes" id="UP000663829">
    <property type="component" value="Unassembled WGS sequence"/>
</dbReference>
<dbReference type="InterPro" id="IPR036452">
    <property type="entry name" value="Ribo_hydro-like"/>
</dbReference>
<evidence type="ECO:0000313" key="4">
    <source>
        <dbReference type="EMBL" id="CAF4342217.1"/>
    </source>
</evidence>
<dbReference type="SUPFAM" id="SSF53590">
    <property type="entry name" value="Nucleoside hydrolase"/>
    <property type="match status" value="1"/>
</dbReference>
<dbReference type="PANTHER" id="PTHR46190">
    <property type="entry name" value="SI:CH211-201H21.5-RELATED"/>
    <property type="match status" value="1"/>
</dbReference>
<name>A0A815REX0_9BILA</name>
<gene>
    <name evidence="3" type="ORF">GPM918_LOCUS35642</name>
    <name evidence="4" type="ORF">SRO942_LOCUS36361</name>
</gene>
<dbReference type="EMBL" id="CAJOBC010086298">
    <property type="protein sequence ID" value="CAF4342217.1"/>
    <property type="molecule type" value="Genomic_DNA"/>
</dbReference>
<proteinExistence type="inferred from homology"/>
<protein>
    <recommendedName>
        <fullName evidence="2">Inosine/uridine-preferring nucleoside hydrolase domain-containing protein</fullName>
    </recommendedName>
</protein>
<feature type="domain" description="Inosine/uridine-preferring nucleoside hydrolase" evidence="2">
    <location>
        <begin position="9"/>
        <end position="313"/>
    </location>
</feature>
<sequence>MARNKKIKLVIDTDPGIDDFHAITMALSSPNIDVLALTCVTGNTSLSNGVRNVHYLLQTLNRTDVPVYKGAECSVTGKYKYASHVHGDDGCGNATIGLNIELNLLQDEPAAMALCRLAKQYHGELVVAAIGPLTNLFLAHRLDPEFSKHLKELYIMGGNSVLPNYQTLSIGIEFNFRCDPLAASIVLEEFHIMPLIISYELTCICSLSYDYIDSLFARKNESKKAKLFHSVSEFLYDFSKTDEQGSGFNSCDSVAMACVLDKSMILETRKVYAVVEQFGSCAAGHMISDWHNHFKRQPNVEIVENIDFEKFKKLFLLCVDDNLVEN</sequence>
<comment type="caution">
    <text evidence="3">The sequence shown here is derived from an EMBL/GenBank/DDBJ whole genome shotgun (WGS) entry which is preliminary data.</text>
</comment>
<evidence type="ECO:0000256" key="1">
    <source>
        <dbReference type="ARBA" id="ARBA00009176"/>
    </source>
</evidence>
<dbReference type="Gene3D" id="3.90.245.10">
    <property type="entry name" value="Ribonucleoside hydrolase-like"/>
    <property type="match status" value="1"/>
</dbReference>
<dbReference type="Pfam" id="PF01156">
    <property type="entry name" value="IU_nuc_hydro"/>
    <property type="match status" value="1"/>
</dbReference>
<evidence type="ECO:0000259" key="2">
    <source>
        <dbReference type="Pfam" id="PF01156"/>
    </source>
</evidence>
<evidence type="ECO:0000313" key="3">
    <source>
        <dbReference type="EMBL" id="CAF1476144.1"/>
    </source>
</evidence>
<dbReference type="OrthoDB" id="432381at2759"/>
<dbReference type="EMBL" id="CAJNOQ010020828">
    <property type="protein sequence ID" value="CAF1476144.1"/>
    <property type="molecule type" value="Genomic_DNA"/>
</dbReference>
<organism evidence="3 5">
    <name type="scientific">Didymodactylos carnosus</name>
    <dbReference type="NCBI Taxonomy" id="1234261"/>
    <lineage>
        <taxon>Eukaryota</taxon>
        <taxon>Metazoa</taxon>
        <taxon>Spiralia</taxon>
        <taxon>Gnathifera</taxon>
        <taxon>Rotifera</taxon>
        <taxon>Eurotatoria</taxon>
        <taxon>Bdelloidea</taxon>
        <taxon>Philodinida</taxon>
        <taxon>Philodinidae</taxon>
        <taxon>Didymodactylos</taxon>
    </lineage>
</organism>
<accession>A0A815REX0</accession>
<dbReference type="InterPro" id="IPR052775">
    <property type="entry name" value="IUN_hydrolase"/>
</dbReference>
<reference evidence="3" key="1">
    <citation type="submission" date="2021-02" db="EMBL/GenBank/DDBJ databases">
        <authorList>
            <person name="Nowell W R."/>
        </authorList>
    </citation>
    <scope>NUCLEOTIDE SEQUENCE</scope>
</reference>
<comment type="similarity">
    <text evidence="1">Belongs to the IUNH family.</text>
</comment>
<dbReference type="Proteomes" id="UP000681722">
    <property type="component" value="Unassembled WGS sequence"/>
</dbReference>